<sequence>MPGASFSSVQRKQDGREEKRCLSVCLHLMGIEPRLMARIVAVLVTSHFQLSPLASSNAKKGAECVSLPLPVHSLSDSKPYVVPPRGDTWKLSTLRTQAKLQGTGEEVWPPLTCGMQAHRCVDTP</sequence>
<reference evidence="1 2" key="1">
    <citation type="journal article" date="2023" name="Sci. Data">
        <title>Genome assembly of the Korean intertidal mud-creeper Batillaria attramentaria.</title>
        <authorList>
            <person name="Patra A.K."/>
            <person name="Ho P.T."/>
            <person name="Jun S."/>
            <person name="Lee S.J."/>
            <person name="Kim Y."/>
            <person name="Won Y.J."/>
        </authorList>
    </citation>
    <scope>NUCLEOTIDE SEQUENCE [LARGE SCALE GENOMIC DNA]</scope>
    <source>
        <strain evidence="1">Wonlab-2016</strain>
    </source>
</reference>
<proteinExistence type="predicted"/>
<dbReference type="AlphaFoldDB" id="A0ABD0L234"/>
<name>A0ABD0L234_9CAEN</name>
<organism evidence="1 2">
    <name type="scientific">Batillaria attramentaria</name>
    <dbReference type="NCBI Taxonomy" id="370345"/>
    <lineage>
        <taxon>Eukaryota</taxon>
        <taxon>Metazoa</taxon>
        <taxon>Spiralia</taxon>
        <taxon>Lophotrochozoa</taxon>
        <taxon>Mollusca</taxon>
        <taxon>Gastropoda</taxon>
        <taxon>Caenogastropoda</taxon>
        <taxon>Sorbeoconcha</taxon>
        <taxon>Cerithioidea</taxon>
        <taxon>Batillariidae</taxon>
        <taxon>Batillaria</taxon>
    </lineage>
</organism>
<dbReference type="Proteomes" id="UP001519460">
    <property type="component" value="Unassembled WGS sequence"/>
</dbReference>
<evidence type="ECO:0000313" key="1">
    <source>
        <dbReference type="EMBL" id="KAK7493365.1"/>
    </source>
</evidence>
<comment type="caution">
    <text evidence="1">The sequence shown here is derived from an EMBL/GenBank/DDBJ whole genome shotgun (WGS) entry which is preliminary data.</text>
</comment>
<gene>
    <name evidence="1" type="ORF">BaRGS_00015491</name>
</gene>
<evidence type="ECO:0000313" key="2">
    <source>
        <dbReference type="Proteomes" id="UP001519460"/>
    </source>
</evidence>
<dbReference type="EMBL" id="JACVVK020000094">
    <property type="protein sequence ID" value="KAK7493365.1"/>
    <property type="molecule type" value="Genomic_DNA"/>
</dbReference>
<keyword evidence="2" id="KW-1185">Reference proteome</keyword>
<accession>A0ABD0L234</accession>
<protein>
    <submittedName>
        <fullName evidence="1">Uncharacterized protein</fullName>
    </submittedName>
</protein>